<dbReference type="Proteomes" id="UP000251889">
    <property type="component" value="Unassembled WGS sequence"/>
</dbReference>
<reference evidence="1 2" key="1">
    <citation type="submission" date="2018-06" db="EMBL/GenBank/DDBJ databases">
        <title>Chryseolinea flavus sp. nov., a member of the phylum Bacteroidetes isolated from soil.</title>
        <authorList>
            <person name="Li Y."/>
            <person name="Wang J."/>
        </authorList>
    </citation>
    <scope>NUCLEOTIDE SEQUENCE [LARGE SCALE GENOMIC DNA]</scope>
    <source>
        <strain evidence="1 2">SDU1-6</strain>
    </source>
</reference>
<dbReference type="OrthoDB" id="622163at2"/>
<proteinExistence type="predicted"/>
<keyword evidence="2" id="KW-1185">Reference proteome</keyword>
<evidence type="ECO:0000313" key="1">
    <source>
        <dbReference type="EMBL" id="RAW01866.1"/>
    </source>
</evidence>
<name>A0A364Y512_9BACT</name>
<sequence>MASGLICHSKMSTAMKRKNIIMRSAAKASLTILFSLSVLFSGCDSYLDVNDDPDAIQENPGVFLLPSIQISIGSVVGGTFALHGSLWAQYYNQNNTANQYRTVIDMDMRANDGDNMWIEMYSSALSDIQKLKEYSLATETFDPRLNLIATVLESYSFQVLFDAFGQAPYSQAFQGQVSENYNPAFERGEEAYPLLVTAIDQAIARYRNFNPDNDATLSMLPEDDQELDLIFNGNMNTWIAFANSVKLKLAVRNLDYAPDWSKAIIEDLEEQGNYLTADAMLDVFQAEVNKENPLFAQDQNLNTTINLVANRTLSEFWTNNADPREALTYYANTAGNLLLDHGDHKATTATNPNNSNRRPIMDATRPVYFLTTSEIDFFRAELVVKDIIDGDAKALYDAAVKSCFARVGSTAAVAETNFLAAGKPYAFSDTPEGQLRDIGVQKWAGLANVNPYEGFIEVHRLDHPRIAATSTYDADPPQGNEGAVLYLPKNTVLGTGYIRRYLLPESESVSNANFPAQQTRATDKLWWDVN</sequence>
<dbReference type="InterPro" id="IPR011990">
    <property type="entry name" value="TPR-like_helical_dom_sf"/>
</dbReference>
<protein>
    <recommendedName>
        <fullName evidence="3">SusD/RagB family nutrient-binding outer membrane lipoprotein</fullName>
    </recommendedName>
</protein>
<comment type="caution">
    <text evidence="1">The sequence shown here is derived from an EMBL/GenBank/DDBJ whole genome shotgun (WGS) entry which is preliminary data.</text>
</comment>
<evidence type="ECO:0000313" key="2">
    <source>
        <dbReference type="Proteomes" id="UP000251889"/>
    </source>
</evidence>
<dbReference type="SUPFAM" id="SSF48452">
    <property type="entry name" value="TPR-like"/>
    <property type="match status" value="1"/>
</dbReference>
<dbReference type="EMBL" id="QMFY01000003">
    <property type="protein sequence ID" value="RAW01866.1"/>
    <property type="molecule type" value="Genomic_DNA"/>
</dbReference>
<dbReference type="AlphaFoldDB" id="A0A364Y512"/>
<gene>
    <name evidence="1" type="ORF">DQQ10_09505</name>
</gene>
<dbReference type="Pfam" id="PF12771">
    <property type="entry name" value="SusD-like_2"/>
    <property type="match status" value="1"/>
</dbReference>
<accession>A0A364Y512</accession>
<organism evidence="1 2">
    <name type="scientific">Pseudochryseolinea flava</name>
    <dbReference type="NCBI Taxonomy" id="2059302"/>
    <lineage>
        <taxon>Bacteria</taxon>
        <taxon>Pseudomonadati</taxon>
        <taxon>Bacteroidota</taxon>
        <taxon>Cytophagia</taxon>
        <taxon>Cytophagales</taxon>
        <taxon>Fulvivirgaceae</taxon>
        <taxon>Pseudochryseolinea</taxon>
    </lineage>
</organism>
<evidence type="ECO:0008006" key="3">
    <source>
        <dbReference type="Google" id="ProtNLM"/>
    </source>
</evidence>
<dbReference type="Gene3D" id="1.25.40.390">
    <property type="match status" value="1"/>
</dbReference>
<dbReference type="InterPro" id="IPR041662">
    <property type="entry name" value="SusD-like_2"/>
</dbReference>